<accession>A0A0L7LQR7</accession>
<name>A0A0L7LQR7_OPEBR</name>
<dbReference type="PANTHER" id="PTHR24036:SF13">
    <property type="entry name" value="PROTEIN SKELETOR, ISOFORMS D_E"/>
    <property type="match status" value="1"/>
</dbReference>
<reference evidence="3 4" key="1">
    <citation type="journal article" date="2015" name="Genome Biol. Evol.">
        <title>The genome of winter moth (Operophtera brumata) provides a genomic perspective on sexual dimorphism and phenology.</title>
        <authorList>
            <person name="Derks M.F."/>
            <person name="Smit S."/>
            <person name="Salis L."/>
            <person name="Schijlen E."/>
            <person name="Bossers A."/>
            <person name="Mateman C."/>
            <person name="Pijl A.S."/>
            <person name="de Ridder D."/>
            <person name="Groenen M.A."/>
            <person name="Visser M.E."/>
            <person name="Megens H.J."/>
        </authorList>
    </citation>
    <scope>NUCLEOTIDE SEQUENCE [LARGE SCALE GENOMIC DNA]</scope>
    <source>
        <strain evidence="3">WM2013NL</strain>
        <tissue evidence="3">Head and thorax</tissue>
    </source>
</reference>
<dbReference type="Proteomes" id="UP000037510">
    <property type="component" value="Unassembled WGS sequence"/>
</dbReference>
<evidence type="ECO:0000256" key="1">
    <source>
        <dbReference type="ARBA" id="ARBA00022737"/>
    </source>
</evidence>
<sequence>MYASHTAGIFHRLGLVSKSRGFSDLSLEIVNETIRLLTPGIVIQALREFDFSSELTVFDIGHFAVWCEAFTVNFGHVTLPGAALSNIPPSLKMLGVSPQVRYPLYRHSLEIINYNYRMIMQIMMMQSLKSLAAAQHDYEPLK</sequence>
<comment type="caution">
    <text evidence="3">The sequence shown here is derived from an EMBL/GenBank/DDBJ whole genome shotgun (WGS) entry which is preliminary data.</text>
</comment>
<dbReference type="InterPro" id="IPR052126">
    <property type="entry name" value="Spindle_Org/Thrombomodulin"/>
</dbReference>
<dbReference type="Pfam" id="PF10517">
    <property type="entry name" value="DM13"/>
    <property type="match status" value="1"/>
</dbReference>
<dbReference type="AlphaFoldDB" id="A0A0L7LQR7"/>
<keyword evidence="4" id="KW-1185">Reference proteome</keyword>
<proteinExistence type="predicted"/>
<dbReference type="PROSITE" id="PS51549">
    <property type="entry name" value="DM13"/>
    <property type="match status" value="1"/>
</dbReference>
<dbReference type="EMBL" id="JTDY01000305">
    <property type="protein sequence ID" value="KOB77792.1"/>
    <property type="molecule type" value="Genomic_DNA"/>
</dbReference>
<organism evidence="3 4">
    <name type="scientific">Operophtera brumata</name>
    <name type="common">Winter moth</name>
    <name type="synonym">Phalaena brumata</name>
    <dbReference type="NCBI Taxonomy" id="104452"/>
    <lineage>
        <taxon>Eukaryota</taxon>
        <taxon>Metazoa</taxon>
        <taxon>Ecdysozoa</taxon>
        <taxon>Arthropoda</taxon>
        <taxon>Hexapoda</taxon>
        <taxon>Insecta</taxon>
        <taxon>Pterygota</taxon>
        <taxon>Neoptera</taxon>
        <taxon>Endopterygota</taxon>
        <taxon>Lepidoptera</taxon>
        <taxon>Glossata</taxon>
        <taxon>Ditrysia</taxon>
        <taxon>Geometroidea</taxon>
        <taxon>Geometridae</taxon>
        <taxon>Larentiinae</taxon>
        <taxon>Operophtera</taxon>
    </lineage>
</organism>
<keyword evidence="1" id="KW-0677">Repeat</keyword>
<dbReference type="PANTHER" id="PTHR24036">
    <property type="entry name" value="SKELETOR-RELATED"/>
    <property type="match status" value="1"/>
</dbReference>
<feature type="domain" description="DM13" evidence="2">
    <location>
        <begin position="1"/>
        <end position="80"/>
    </location>
</feature>
<protein>
    <recommendedName>
        <fullName evidence="2">DM13 domain-containing protein</fullName>
    </recommendedName>
</protein>
<dbReference type="InterPro" id="IPR019545">
    <property type="entry name" value="DM13_domain"/>
</dbReference>
<evidence type="ECO:0000259" key="2">
    <source>
        <dbReference type="PROSITE" id="PS51549"/>
    </source>
</evidence>
<dbReference type="STRING" id="104452.A0A0L7LQR7"/>
<evidence type="ECO:0000313" key="3">
    <source>
        <dbReference type="EMBL" id="KOB77792.1"/>
    </source>
</evidence>
<gene>
    <name evidence="3" type="ORF">OBRU01_02526</name>
</gene>
<evidence type="ECO:0000313" key="4">
    <source>
        <dbReference type="Proteomes" id="UP000037510"/>
    </source>
</evidence>